<comment type="cofactor">
    <cofactor evidence="1">
        <name>FMN</name>
        <dbReference type="ChEBI" id="CHEBI:58210"/>
    </cofactor>
</comment>
<organism evidence="9 10">
    <name type="scientific">Bradyrhizobium canariense</name>
    <dbReference type="NCBI Taxonomy" id="255045"/>
    <lineage>
        <taxon>Bacteria</taxon>
        <taxon>Pseudomonadati</taxon>
        <taxon>Pseudomonadota</taxon>
        <taxon>Alphaproteobacteria</taxon>
        <taxon>Hyphomicrobiales</taxon>
        <taxon>Nitrobacteraceae</taxon>
        <taxon>Bradyrhizobium</taxon>
    </lineage>
</organism>
<feature type="domain" description="FMN hydroxy acid dehydrogenase" evidence="8">
    <location>
        <begin position="1"/>
        <end position="378"/>
    </location>
</feature>
<gene>
    <name evidence="9" type="ORF">SAMN05444158_6452</name>
</gene>
<dbReference type="InterPro" id="IPR037396">
    <property type="entry name" value="FMN_HAD"/>
</dbReference>
<dbReference type="NCBIfam" id="NF008398">
    <property type="entry name" value="PRK11197.1"/>
    <property type="match status" value="1"/>
</dbReference>
<dbReference type="GO" id="GO:0010181">
    <property type="term" value="F:FMN binding"/>
    <property type="evidence" value="ECO:0007669"/>
    <property type="project" value="InterPro"/>
</dbReference>
<feature type="binding site" evidence="7">
    <location>
        <position position="130"/>
    </location>
    <ligand>
        <name>FMN</name>
        <dbReference type="ChEBI" id="CHEBI:58210"/>
    </ligand>
</feature>
<evidence type="ECO:0000313" key="9">
    <source>
        <dbReference type="EMBL" id="SDT49148.1"/>
    </source>
</evidence>
<feature type="binding site" evidence="7">
    <location>
        <position position="165"/>
    </location>
    <ligand>
        <name>glyoxylate</name>
        <dbReference type="ChEBI" id="CHEBI:36655"/>
    </ligand>
</feature>
<feature type="binding site" evidence="7">
    <location>
        <begin position="330"/>
        <end position="331"/>
    </location>
    <ligand>
        <name>FMN</name>
        <dbReference type="ChEBI" id="CHEBI:58210"/>
    </ligand>
</feature>
<feature type="binding site" evidence="7">
    <location>
        <position position="107"/>
    </location>
    <ligand>
        <name>FMN</name>
        <dbReference type="ChEBI" id="CHEBI:58210"/>
    </ligand>
</feature>
<dbReference type="CDD" id="cd02809">
    <property type="entry name" value="alpha_hydroxyacid_oxid_FMN"/>
    <property type="match status" value="1"/>
</dbReference>
<proteinExistence type="inferred from homology"/>
<dbReference type="InterPro" id="IPR008259">
    <property type="entry name" value="FMN_hydac_DH_AS"/>
</dbReference>
<dbReference type="Proteomes" id="UP000243904">
    <property type="component" value="Chromosome I"/>
</dbReference>
<dbReference type="InterPro" id="IPR013785">
    <property type="entry name" value="Aldolase_TIM"/>
</dbReference>
<dbReference type="Pfam" id="PF01070">
    <property type="entry name" value="FMN_dh"/>
    <property type="match status" value="1"/>
</dbReference>
<feature type="binding site" evidence="7">
    <location>
        <position position="279"/>
    </location>
    <ligand>
        <name>glyoxylate</name>
        <dbReference type="ChEBI" id="CHEBI:36655"/>
    </ligand>
</feature>
<feature type="binding site" evidence="7">
    <location>
        <position position="156"/>
    </location>
    <ligand>
        <name>FMN</name>
        <dbReference type="ChEBI" id="CHEBI:58210"/>
    </ligand>
</feature>
<feature type="binding site" evidence="7">
    <location>
        <position position="274"/>
    </location>
    <ligand>
        <name>FMN</name>
        <dbReference type="ChEBI" id="CHEBI:58210"/>
    </ligand>
</feature>
<keyword evidence="3 7" id="KW-0288">FMN</keyword>
<feature type="binding site" evidence="7">
    <location>
        <position position="252"/>
    </location>
    <ligand>
        <name>FMN</name>
        <dbReference type="ChEBI" id="CHEBI:58210"/>
    </ligand>
</feature>
<feature type="binding site" evidence="7">
    <location>
        <position position="128"/>
    </location>
    <ligand>
        <name>FMN</name>
        <dbReference type="ChEBI" id="CHEBI:58210"/>
    </ligand>
</feature>
<feature type="binding site" evidence="7">
    <location>
        <begin position="78"/>
        <end position="80"/>
    </location>
    <ligand>
        <name>FMN</name>
        <dbReference type="ChEBI" id="CHEBI:58210"/>
    </ligand>
</feature>
<dbReference type="AlphaFoldDB" id="A0A1H2AT40"/>
<dbReference type="PROSITE" id="PS00557">
    <property type="entry name" value="FMN_HYDROXY_ACID_DH_1"/>
    <property type="match status" value="1"/>
</dbReference>
<dbReference type="FunFam" id="3.20.20.70:FF:000029">
    <property type="entry name" value="L-lactate dehydrogenase"/>
    <property type="match status" value="1"/>
</dbReference>
<dbReference type="PROSITE" id="PS51349">
    <property type="entry name" value="FMN_HYDROXY_ACID_DH_2"/>
    <property type="match status" value="1"/>
</dbReference>
<dbReference type="GO" id="GO:0009060">
    <property type="term" value="P:aerobic respiration"/>
    <property type="evidence" value="ECO:0007669"/>
    <property type="project" value="TreeGrafter"/>
</dbReference>
<dbReference type="PANTHER" id="PTHR10578">
    <property type="entry name" value="S -2-HYDROXY-ACID OXIDASE-RELATED"/>
    <property type="match status" value="1"/>
</dbReference>
<evidence type="ECO:0000313" key="10">
    <source>
        <dbReference type="Proteomes" id="UP000243904"/>
    </source>
</evidence>
<dbReference type="RefSeq" id="WP_146690179.1">
    <property type="nucleotide sequence ID" value="NZ_LT629750.1"/>
</dbReference>
<evidence type="ECO:0000256" key="4">
    <source>
        <dbReference type="ARBA" id="ARBA00023002"/>
    </source>
</evidence>
<dbReference type="InterPro" id="IPR012133">
    <property type="entry name" value="Alpha-hydoxy_acid_DH_FMN"/>
</dbReference>
<evidence type="ECO:0000256" key="5">
    <source>
        <dbReference type="ARBA" id="ARBA00024042"/>
    </source>
</evidence>
<dbReference type="SUPFAM" id="SSF51395">
    <property type="entry name" value="FMN-linked oxidoreductases"/>
    <property type="match status" value="1"/>
</dbReference>
<dbReference type="Gene3D" id="3.20.20.70">
    <property type="entry name" value="Aldolase class I"/>
    <property type="match status" value="1"/>
</dbReference>
<name>A0A1H2AT40_9BRAD</name>
<dbReference type="GO" id="GO:0005886">
    <property type="term" value="C:plasma membrane"/>
    <property type="evidence" value="ECO:0007669"/>
    <property type="project" value="TreeGrafter"/>
</dbReference>
<accession>A0A1H2AT40</accession>
<feature type="binding site" evidence="7">
    <location>
        <position position="25"/>
    </location>
    <ligand>
        <name>glyoxylate</name>
        <dbReference type="ChEBI" id="CHEBI:36655"/>
    </ligand>
</feature>
<evidence type="ECO:0000256" key="1">
    <source>
        <dbReference type="ARBA" id="ARBA00001917"/>
    </source>
</evidence>
<protein>
    <submittedName>
        <fullName evidence="9">L-lactate dehydrogenase (Cytochrome)</fullName>
    </submittedName>
</protein>
<evidence type="ECO:0000256" key="7">
    <source>
        <dbReference type="PIRSR" id="PIRSR000138-2"/>
    </source>
</evidence>
<feature type="binding site" evidence="7">
    <location>
        <begin position="307"/>
        <end position="311"/>
    </location>
    <ligand>
        <name>FMN</name>
        <dbReference type="ChEBI" id="CHEBI:58210"/>
    </ligand>
</feature>
<dbReference type="GO" id="GO:0004459">
    <property type="term" value="F:L-lactate dehydrogenase (NAD+) activity"/>
    <property type="evidence" value="ECO:0007669"/>
    <property type="project" value="TreeGrafter"/>
</dbReference>
<keyword evidence="4" id="KW-0560">Oxidoreductase</keyword>
<dbReference type="EMBL" id="LT629750">
    <property type="protein sequence ID" value="SDT49148.1"/>
    <property type="molecule type" value="Genomic_DNA"/>
</dbReference>
<evidence type="ECO:0000256" key="2">
    <source>
        <dbReference type="ARBA" id="ARBA00022630"/>
    </source>
</evidence>
<feature type="active site" description="Proton acceptor" evidence="6">
    <location>
        <position position="276"/>
    </location>
</feature>
<evidence type="ECO:0000259" key="8">
    <source>
        <dbReference type="PROSITE" id="PS51349"/>
    </source>
</evidence>
<evidence type="ECO:0000256" key="3">
    <source>
        <dbReference type="ARBA" id="ARBA00022643"/>
    </source>
</evidence>
<evidence type="ECO:0000256" key="6">
    <source>
        <dbReference type="PIRSR" id="PIRSR000138-1"/>
    </source>
</evidence>
<dbReference type="PANTHER" id="PTHR10578:SF107">
    <property type="entry name" value="2-HYDROXYACID OXIDASE 1"/>
    <property type="match status" value="1"/>
</dbReference>
<dbReference type="PIRSF" id="PIRSF000138">
    <property type="entry name" value="Al-hdrx_acd_dh"/>
    <property type="match status" value="1"/>
</dbReference>
<keyword evidence="10" id="KW-1185">Reference proteome</keyword>
<keyword evidence="2 7" id="KW-0285">Flavoprotein</keyword>
<reference evidence="10" key="1">
    <citation type="submission" date="2016-10" db="EMBL/GenBank/DDBJ databases">
        <authorList>
            <person name="Varghese N."/>
            <person name="Submissions S."/>
        </authorList>
    </citation>
    <scope>NUCLEOTIDE SEQUENCE [LARGE SCALE GENOMIC DNA]</scope>
    <source>
        <strain evidence="10">GAS369</strain>
    </source>
</reference>
<dbReference type="InterPro" id="IPR000262">
    <property type="entry name" value="FMN-dep_DH"/>
</dbReference>
<sequence length="378" mass="41049">MKHITCIEDLRQLHKRKVPKAFFDYADRGSYSEDTLRANHDDLQQIKFRQRVLVDVSKRDLSTTILGEAAALPLILAPVGLLGMQHGDGEIYACRAAQAAGIPFTQSTMSICSIEDIAAAVDKPFWFQLYVMKDRGFIKSLIERAIAAKCSALVLTVDLQVIGQRHQDIKNGMTVPPEWSLSKLFDFASKPAWVSGVLRGKRRTFGNLVGHLKGTEDITALSTWINSQFDTSLNWKDVEWIRSIWPGKLVLKGILDVEDAEEAAKSGAQALVVSNHGGRQLDGAPSSIEVLPEIVDAVGSKMEILFDGGIRSGQDVMRALALGAKSCMIGRAYAYGLGAAGQAGVAKAIETIAKELTTTMGLCGVNTIAEIDDHVLAI</sequence>
<comment type="similarity">
    <text evidence="5">Belongs to the FMN-dependent alpha-hydroxy acid dehydrogenase family.</text>
</comment>
<feature type="binding site" evidence="7">
    <location>
        <position position="276"/>
    </location>
    <ligand>
        <name>glyoxylate</name>
        <dbReference type="ChEBI" id="CHEBI:36655"/>
    </ligand>
</feature>